<protein>
    <recommendedName>
        <fullName evidence="6 7">D,D-heptose 1,7-bisphosphate phosphatase</fullName>
        <ecNumber evidence="7">3.1.3.-</ecNumber>
    </recommendedName>
</protein>
<dbReference type="InterPro" id="IPR023214">
    <property type="entry name" value="HAD_sf"/>
</dbReference>
<dbReference type="Gene3D" id="3.40.50.1000">
    <property type="entry name" value="HAD superfamily/HAD-like"/>
    <property type="match status" value="1"/>
</dbReference>
<dbReference type="InterPro" id="IPR006549">
    <property type="entry name" value="HAD-SF_hydro_IIIA"/>
</dbReference>
<name>A0ABS1KPY3_9BACT</name>
<dbReference type="SUPFAM" id="SSF56784">
    <property type="entry name" value="HAD-like"/>
    <property type="match status" value="1"/>
</dbReference>
<keyword evidence="3" id="KW-0479">Metal-binding</keyword>
<evidence type="ECO:0000256" key="2">
    <source>
        <dbReference type="ARBA" id="ARBA00022490"/>
    </source>
</evidence>
<keyword evidence="2 7" id="KW-0963">Cytoplasm</keyword>
<evidence type="ECO:0000256" key="5">
    <source>
        <dbReference type="ARBA" id="ARBA00023277"/>
    </source>
</evidence>
<dbReference type="PIRSF" id="PIRSF004682">
    <property type="entry name" value="GmhB"/>
    <property type="match status" value="1"/>
</dbReference>
<dbReference type="PANTHER" id="PTHR42891">
    <property type="entry name" value="D-GLYCERO-BETA-D-MANNO-HEPTOSE-1,7-BISPHOSPHATE 7-PHOSPHATASE"/>
    <property type="match status" value="1"/>
</dbReference>
<keyword evidence="4 7" id="KW-0378">Hydrolase</keyword>
<gene>
    <name evidence="8" type="ORF">JI741_09120</name>
</gene>
<keyword evidence="5 7" id="KW-0119">Carbohydrate metabolism</keyword>
<dbReference type="PANTHER" id="PTHR42891:SF1">
    <property type="entry name" value="D-GLYCERO-BETA-D-MANNO-HEPTOSE-1,7-BISPHOSPHATE 7-PHOSPHATASE"/>
    <property type="match status" value="1"/>
</dbReference>
<dbReference type="InterPro" id="IPR006543">
    <property type="entry name" value="Histidinol-phos"/>
</dbReference>
<dbReference type="EC" id="3.1.3.-" evidence="7"/>
<evidence type="ECO:0000256" key="3">
    <source>
        <dbReference type="ARBA" id="ARBA00022723"/>
    </source>
</evidence>
<proteinExistence type="inferred from homology"/>
<comment type="similarity">
    <text evidence="7">Belongs to the gmhB family.</text>
</comment>
<dbReference type="NCBIfam" id="TIGR01662">
    <property type="entry name" value="HAD-SF-IIIA"/>
    <property type="match status" value="1"/>
</dbReference>
<dbReference type="CDD" id="cd07503">
    <property type="entry name" value="HAD_HisB-N"/>
    <property type="match status" value="1"/>
</dbReference>
<evidence type="ECO:0000256" key="4">
    <source>
        <dbReference type="ARBA" id="ARBA00022801"/>
    </source>
</evidence>
<evidence type="ECO:0000256" key="6">
    <source>
        <dbReference type="ARBA" id="ARBA00031828"/>
    </source>
</evidence>
<evidence type="ECO:0000313" key="9">
    <source>
        <dbReference type="Proteomes" id="UP000613030"/>
    </source>
</evidence>
<dbReference type="NCBIfam" id="TIGR01656">
    <property type="entry name" value="Histidinol-ppas"/>
    <property type="match status" value="1"/>
</dbReference>
<dbReference type="InterPro" id="IPR004446">
    <property type="entry name" value="Heptose_bisP_phosphatase"/>
</dbReference>
<dbReference type="GO" id="GO:0016787">
    <property type="term" value="F:hydrolase activity"/>
    <property type="evidence" value="ECO:0007669"/>
    <property type="project" value="UniProtKB-KW"/>
</dbReference>
<reference evidence="8 9" key="1">
    <citation type="submission" date="2021-01" db="EMBL/GenBank/DDBJ databases">
        <title>Chryseolinea sp. Jin1 Genome sequencing and assembly.</title>
        <authorList>
            <person name="Kim I."/>
        </authorList>
    </citation>
    <scope>NUCLEOTIDE SEQUENCE [LARGE SCALE GENOMIC DNA]</scope>
    <source>
        <strain evidence="8 9">Jin1</strain>
    </source>
</reference>
<keyword evidence="9" id="KW-1185">Reference proteome</keyword>
<dbReference type="EMBL" id="JAERRB010000002">
    <property type="protein sequence ID" value="MBL0741380.1"/>
    <property type="molecule type" value="Genomic_DNA"/>
</dbReference>
<dbReference type="Pfam" id="PF13242">
    <property type="entry name" value="Hydrolase_like"/>
    <property type="match status" value="1"/>
</dbReference>
<evidence type="ECO:0000256" key="7">
    <source>
        <dbReference type="PIRNR" id="PIRNR004682"/>
    </source>
</evidence>
<evidence type="ECO:0000256" key="1">
    <source>
        <dbReference type="ARBA" id="ARBA00004496"/>
    </source>
</evidence>
<comment type="caution">
    <text evidence="8">The sequence shown here is derived from an EMBL/GenBank/DDBJ whole genome shotgun (WGS) entry which is preliminary data.</text>
</comment>
<sequence length="188" mass="20415">MNKAIFVDKDGTLLVDVPYNVDPSRMEFYEGARESLRQLQEHGFLIIVVTNQSGVARGFFTEEAVINVGNVVATELANYCVTLDGFYFCPHHPAGSVAAYARPCNCRKPAPGMLLRAAEDFNIDLQNSWMIGNSLDDVAAGRRAGCFTLLISDTETTRDRAGSIPPTATATSLSEAAAIVLENQRVLV</sequence>
<dbReference type="InterPro" id="IPR036412">
    <property type="entry name" value="HAD-like_sf"/>
</dbReference>
<comment type="subcellular location">
    <subcellularLocation>
        <location evidence="1 7">Cytoplasm</location>
    </subcellularLocation>
</comment>
<evidence type="ECO:0000313" key="8">
    <source>
        <dbReference type="EMBL" id="MBL0741380.1"/>
    </source>
</evidence>
<accession>A0ABS1KPY3</accession>
<dbReference type="Proteomes" id="UP000613030">
    <property type="component" value="Unassembled WGS sequence"/>
</dbReference>
<organism evidence="8 9">
    <name type="scientific">Chryseolinea lacunae</name>
    <dbReference type="NCBI Taxonomy" id="2801331"/>
    <lineage>
        <taxon>Bacteria</taxon>
        <taxon>Pseudomonadati</taxon>
        <taxon>Bacteroidota</taxon>
        <taxon>Cytophagia</taxon>
        <taxon>Cytophagales</taxon>
        <taxon>Fulvivirgaceae</taxon>
        <taxon>Chryseolinea</taxon>
    </lineage>
</organism>